<dbReference type="SUPFAM" id="SSF55073">
    <property type="entry name" value="Nucleotide cyclase"/>
    <property type="match status" value="1"/>
</dbReference>
<comment type="caution">
    <text evidence="2">The sequence shown here is derived from an EMBL/GenBank/DDBJ whole genome shotgun (WGS) entry which is preliminary data.</text>
</comment>
<organism evidence="2 3">
    <name type="scientific">Sulfurihydrogenibium yellowstonense SS-5</name>
    <dbReference type="NCBI Taxonomy" id="432331"/>
    <lineage>
        <taxon>Bacteria</taxon>
        <taxon>Pseudomonadati</taxon>
        <taxon>Aquificota</taxon>
        <taxon>Aquificia</taxon>
        <taxon>Aquificales</taxon>
        <taxon>Hydrogenothermaceae</taxon>
        <taxon>Sulfurihydrogenibium</taxon>
    </lineage>
</organism>
<dbReference type="Proteomes" id="UP000005540">
    <property type="component" value="Unassembled WGS sequence"/>
</dbReference>
<dbReference type="Pfam" id="PF00990">
    <property type="entry name" value="GGDEF"/>
    <property type="match status" value="1"/>
</dbReference>
<dbReference type="InterPro" id="IPR052163">
    <property type="entry name" value="DGC-Regulatory_Protein"/>
</dbReference>
<dbReference type="AlphaFoldDB" id="C4FM10"/>
<dbReference type="EMBL" id="ABZS01000196">
    <property type="protein sequence ID" value="EEP59886.1"/>
    <property type="molecule type" value="Genomic_DNA"/>
</dbReference>
<evidence type="ECO:0000313" key="3">
    <source>
        <dbReference type="Proteomes" id="UP000005540"/>
    </source>
</evidence>
<sequence>MLDLDNFSNIHKVFGKDIADLLLQDVVKIVKNNIRKEDIIIRKGDDELLILVKKFDNNTKPLDIAQRIINKISSTKFNLIYNTVKITASAGIYLYPEKEIDFSLVLKKSILHY</sequence>
<dbReference type="RefSeq" id="WP_007548076.1">
    <property type="nucleotide sequence ID" value="NZ_ABZS01000196.1"/>
</dbReference>
<dbReference type="PANTHER" id="PTHR46663:SF2">
    <property type="entry name" value="GGDEF DOMAIN-CONTAINING PROTEIN"/>
    <property type="match status" value="1"/>
</dbReference>
<evidence type="ECO:0000259" key="1">
    <source>
        <dbReference type="PROSITE" id="PS50887"/>
    </source>
</evidence>
<keyword evidence="3" id="KW-1185">Reference proteome</keyword>
<protein>
    <submittedName>
        <fullName evidence="2">Sensory box protein</fullName>
    </submittedName>
</protein>
<dbReference type="InterPro" id="IPR000160">
    <property type="entry name" value="GGDEF_dom"/>
</dbReference>
<dbReference type="NCBIfam" id="TIGR00254">
    <property type="entry name" value="GGDEF"/>
    <property type="match status" value="1"/>
</dbReference>
<dbReference type="InterPro" id="IPR029787">
    <property type="entry name" value="Nucleotide_cyclase"/>
</dbReference>
<accession>C4FM10</accession>
<dbReference type="InterPro" id="IPR043128">
    <property type="entry name" value="Rev_trsase/Diguanyl_cyclase"/>
</dbReference>
<dbReference type="Gene3D" id="3.30.70.270">
    <property type="match status" value="1"/>
</dbReference>
<name>C4FM10_9AQUI</name>
<proteinExistence type="predicted"/>
<dbReference type="PANTHER" id="PTHR46663">
    <property type="entry name" value="DIGUANYLATE CYCLASE DGCT-RELATED"/>
    <property type="match status" value="1"/>
</dbReference>
<reference evidence="2 3" key="1">
    <citation type="submission" date="2009-04" db="EMBL/GenBank/DDBJ databases">
        <authorList>
            <person name="Reysenbach A.-L."/>
            <person name="Heidelberg J.F."/>
            <person name="Nelson W.C."/>
        </authorList>
    </citation>
    <scope>NUCLEOTIDE SEQUENCE [LARGE SCALE GENOMIC DNA]</scope>
    <source>
        <strain evidence="2 3">SS-5</strain>
    </source>
</reference>
<dbReference type="PROSITE" id="PS50887">
    <property type="entry name" value="GGDEF"/>
    <property type="match status" value="1"/>
</dbReference>
<evidence type="ECO:0000313" key="2">
    <source>
        <dbReference type="EMBL" id="EEP59886.1"/>
    </source>
</evidence>
<feature type="domain" description="GGDEF" evidence="1">
    <location>
        <begin position="1"/>
        <end position="113"/>
    </location>
</feature>
<gene>
    <name evidence="2" type="ORF">SULYE_1614</name>
</gene>